<comment type="caution">
    <text evidence="4">The sequence shown here is derived from an EMBL/GenBank/DDBJ whole genome shotgun (WGS) entry which is preliminary data.</text>
</comment>
<dbReference type="InterPro" id="IPR044929">
    <property type="entry name" value="DNA/RNA_non-sp_Endonuclease_sf"/>
</dbReference>
<feature type="transmembrane region" description="Helical" evidence="2">
    <location>
        <begin position="6"/>
        <end position="21"/>
    </location>
</feature>
<dbReference type="InterPro" id="IPR044927">
    <property type="entry name" value="Endonuclea_NS_2"/>
</dbReference>
<feature type="region of interest" description="Disordered" evidence="1">
    <location>
        <begin position="96"/>
        <end position="120"/>
    </location>
</feature>
<keyword evidence="2" id="KW-0812">Transmembrane</keyword>
<evidence type="ECO:0000259" key="3">
    <source>
        <dbReference type="Pfam" id="PF13930"/>
    </source>
</evidence>
<proteinExistence type="predicted"/>
<keyword evidence="2" id="KW-1133">Transmembrane helix</keyword>
<feature type="compositionally biased region" description="Low complexity" evidence="1">
    <location>
        <begin position="109"/>
        <end position="120"/>
    </location>
</feature>
<evidence type="ECO:0000256" key="1">
    <source>
        <dbReference type="SAM" id="MobiDB-lite"/>
    </source>
</evidence>
<evidence type="ECO:0000256" key="2">
    <source>
        <dbReference type="SAM" id="Phobius"/>
    </source>
</evidence>
<name>A0ABY1AD43_9LACO</name>
<dbReference type="EMBL" id="FOCC01000012">
    <property type="protein sequence ID" value="SEM89751.1"/>
    <property type="molecule type" value="Genomic_DNA"/>
</dbReference>
<dbReference type="Pfam" id="PF13930">
    <property type="entry name" value="Endonuclea_NS_2"/>
    <property type="match status" value="1"/>
</dbReference>
<feature type="domain" description="Type VII secretion system protein EssD-like" evidence="3">
    <location>
        <begin position="153"/>
        <end position="282"/>
    </location>
</feature>
<evidence type="ECO:0000313" key="5">
    <source>
        <dbReference type="Proteomes" id="UP000182089"/>
    </source>
</evidence>
<organism evidence="4 5">
    <name type="scientific">Ligilactobacillus ruminis</name>
    <dbReference type="NCBI Taxonomy" id="1623"/>
    <lineage>
        <taxon>Bacteria</taxon>
        <taxon>Bacillati</taxon>
        <taxon>Bacillota</taxon>
        <taxon>Bacilli</taxon>
        <taxon>Lactobacillales</taxon>
        <taxon>Lactobacillaceae</taxon>
        <taxon>Ligilactobacillus</taxon>
    </lineage>
</organism>
<evidence type="ECO:0000313" key="4">
    <source>
        <dbReference type="EMBL" id="SEM89751.1"/>
    </source>
</evidence>
<dbReference type="Proteomes" id="UP000182089">
    <property type="component" value="Unassembled WGS sequence"/>
</dbReference>
<protein>
    <submittedName>
        <fullName evidence="4">DNA-entry nuclease</fullName>
    </submittedName>
</protein>
<dbReference type="Gene3D" id="3.40.570.10">
    <property type="entry name" value="Extracellular Endonuclease, subunit A"/>
    <property type="match status" value="1"/>
</dbReference>
<reference evidence="4 5" key="1">
    <citation type="submission" date="2016-10" db="EMBL/GenBank/DDBJ databases">
        <authorList>
            <person name="Varghese N."/>
            <person name="Submissions S."/>
        </authorList>
    </citation>
    <scope>NUCLEOTIDE SEQUENCE [LARGE SCALE GENOMIC DNA]</scope>
    <source>
        <strain evidence="4 5">WC1T17</strain>
    </source>
</reference>
<accession>A0ABY1AD43</accession>
<gene>
    <name evidence="4" type="ORF">SAMN05216431_11260</name>
</gene>
<feature type="transmembrane region" description="Helical" evidence="2">
    <location>
        <begin position="28"/>
        <end position="48"/>
    </location>
</feature>
<keyword evidence="2" id="KW-0472">Membrane</keyword>
<sequence length="316" mass="35330">MQLIGFIIILAGIYLCLWTYKNKPRQRWLRYLLSVIIFLLALIVGSSAKPAPKKAAKTVTKTKLVKKGNYSKRASSLESKNAKLAASLSSQKRALTQQKKALDQKKQTKSSSSSASSVSQTTQNNLADLTYSGIQTVTINNNQPNFSRADLSTSKGPWQTYKNLDALNRVTGAEALLNQKLMPTAKREELTIDPTGWHNKRTASGGWLYNRCHLIGYQLTGQNNNWKNLMTGTRSLNDPGMTTYENQIAAYLKQSSKHYVRYSVTPIFKDNELLARGVWLRGQSIGDNQIHFSVYIFNVESGYTLNYNDGTSTVSN</sequence>